<feature type="region of interest" description="Disordered" evidence="1">
    <location>
        <begin position="409"/>
        <end position="454"/>
    </location>
</feature>
<proteinExistence type="predicted"/>
<protein>
    <recommendedName>
        <fullName evidence="2">HNH nuclease domain-containing protein</fullName>
    </recommendedName>
</protein>
<reference evidence="3 4" key="1">
    <citation type="submission" date="2020-12" db="EMBL/GenBank/DDBJ databases">
        <title>Genome sequence of clinical Mycobacterium intracellulare strains.</title>
        <authorList>
            <person name="Tateishi Y."/>
            <person name="Matsumoto S."/>
            <person name="Fukushima Y."/>
            <person name="Nakajima C."/>
            <person name="Suzuki Y."/>
        </authorList>
    </citation>
    <scope>NUCLEOTIDE SEQUENCE [LARGE SCALE GENOMIC DNA]</scope>
    <source>
        <strain evidence="3 4">M018</strain>
    </source>
</reference>
<gene>
    <name evidence="3" type="ORF">MINTM018_42780</name>
</gene>
<dbReference type="Pfam" id="PF02720">
    <property type="entry name" value="DUF222"/>
    <property type="match status" value="1"/>
</dbReference>
<evidence type="ECO:0000259" key="2">
    <source>
        <dbReference type="SMART" id="SM00507"/>
    </source>
</evidence>
<dbReference type="SMART" id="SM00507">
    <property type="entry name" value="HNHc"/>
    <property type="match status" value="1"/>
</dbReference>
<dbReference type="Proteomes" id="UP000595205">
    <property type="component" value="Chromosome"/>
</dbReference>
<dbReference type="RefSeq" id="WP_202349026.1">
    <property type="nucleotide sequence ID" value="NZ_AP024255.1"/>
</dbReference>
<dbReference type="InterPro" id="IPR003870">
    <property type="entry name" value="DUF222"/>
</dbReference>
<evidence type="ECO:0000256" key="1">
    <source>
        <dbReference type="SAM" id="MobiDB-lite"/>
    </source>
</evidence>
<accession>A0A7R7RNR3</accession>
<dbReference type="CDD" id="cd00085">
    <property type="entry name" value="HNHc"/>
    <property type="match status" value="1"/>
</dbReference>
<feature type="compositionally biased region" description="Basic and acidic residues" evidence="1">
    <location>
        <begin position="417"/>
        <end position="433"/>
    </location>
</feature>
<organism evidence="3 4">
    <name type="scientific">Mycobacterium intracellulare</name>
    <dbReference type="NCBI Taxonomy" id="1767"/>
    <lineage>
        <taxon>Bacteria</taxon>
        <taxon>Bacillati</taxon>
        <taxon>Actinomycetota</taxon>
        <taxon>Actinomycetes</taxon>
        <taxon>Mycobacteriales</taxon>
        <taxon>Mycobacteriaceae</taxon>
        <taxon>Mycobacterium</taxon>
        <taxon>Mycobacterium avium complex (MAC)</taxon>
    </lineage>
</organism>
<dbReference type="EMBL" id="AP024255">
    <property type="protein sequence ID" value="BCP01509.1"/>
    <property type="molecule type" value="Genomic_DNA"/>
</dbReference>
<sequence length="454" mass="48962">MSSTGLPDVDAVFDALDAEVDRACALVLDALTVQQQLAVLERCERLRRRIPVIEHPLLNSLARQVPSQDLGGGLSHALTERILISRHEASRRIKEAADLGQRHGLTGEPLPPVLAATAAAQRAGDLGAGQVAVIRKFCHQLPGWVSAAAREFAEAQLAGFGTQFGPEHLKELARGLTDALNPDGIFTDEDRARSRGVTLGNQRPDGMSELRGLITPELRATFEAVEAKLGAPGMCNPLDDIPCVEGTPSQAAIDGDTRSKAQRGHDALLAALRGLLASGELGQHNGLPASIIVTTTLAELEAAAGRALTGGGTILPMSEVIRLARHAHHYLAIFDKGKALALYHTKRLASPGQRIVLYAKDRGCTAPGCTVSGYYCEVHHTTDYATCHSTDINQLTFACGPHHRMLNPGGWTTRKNAKGETEWKPPPHLERNRPRTNTFHHPEKLLRDDDDDGW</sequence>
<dbReference type="InterPro" id="IPR003615">
    <property type="entry name" value="HNH_nuc"/>
</dbReference>
<evidence type="ECO:0000313" key="4">
    <source>
        <dbReference type="Proteomes" id="UP000595205"/>
    </source>
</evidence>
<feature type="domain" description="HNH nuclease" evidence="2">
    <location>
        <begin position="352"/>
        <end position="404"/>
    </location>
</feature>
<evidence type="ECO:0000313" key="3">
    <source>
        <dbReference type="EMBL" id="BCP01509.1"/>
    </source>
</evidence>
<name>A0A7R7RNR3_MYCIT</name>
<dbReference type="AlphaFoldDB" id="A0A7R7RNR3"/>